<dbReference type="STRING" id="1821621.A8C75_00935"/>
<name>A0A1A9EUB0_9GAMM</name>
<accession>A0A1A9EUB0</accession>
<feature type="domain" description="NAD-dependent epimerase/dehydratase" evidence="1">
    <location>
        <begin position="3"/>
        <end position="217"/>
    </location>
</feature>
<reference evidence="3" key="1">
    <citation type="submission" date="2016-05" db="EMBL/GenBank/DDBJ databases">
        <authorList>
            <person name="Baek K."/>
            <person name="Yang S.-J."/>
        </authorList>
    </citation>
    <scope>NUCLEOTIDE SEQUENCE [LARGE SCALE GENOMIC DNA]</scope>
    <source>
        <strain evidence="3">ST58-10</strain>
    </source>
</reference>
<dbReference type="Gene3D" id="3.40.50.720">
    <property type="entry name" value="NAD(P)-binding Rossmann-like Domain"/>
    <property type="match status" value="1"/>
</dbReference>
<dbReference type="AlphaFoldDB" id="A0A1A9EUB0"/>
<keyword evidence="3" id="KW-1185">Reference proteome</keyword>
<dbReference type="Pfam" id="PF01370">
    <property type="entry name" value="Epimerase"/>
    <property type="match status" value="1"/>
</dbReference>
<organism evidence="2 3">
    <name type="scientific">Marinobacterium aestuarii</name>
    <dbReference type="NCBI Taxonomy" id="1821621"/>
    <lineage>
        <taxon>Bacteria</taxon>
        <taxon>Pseudomonadati</taxon>
        <taxon>Pseudomonadota</taxon>
        <taxon>Gammaproteobacteria</taxon>
        <taxon>Oceanospirillales</taxon>
        <taxon>Oceanospirillaceae</taxon>
        <taxon>Marinobacterium</taxon>
    </lineage>
</organism>
<evidence type="ECO:0000313" key="2">
    <source>
        <dbReference type="EMBL" id="ANG61159.1"/>
    </source>
</evidence>
<dbReference type="RefSeq" id="WP_067376798.1">
    <property type="nucleotide sequence ID" value="NZ_CP015839.1"/>
</dbReference>
<reference evidence="2 3" key="2">
    <citation type="journal article" date="2018" name="Int. J. Syst. Evol. Microbiol.">
        <title>Marinobacterium aestuarii sp. nov., a benzene-degrading marine bacterium isolated from estuary sediment.</title>
        <authorList>
            <person name="Bae S.S."/>
            <person name="Jung J."/>
            <person name="Chung D."/>
            <person name="Baek K."/>
        </authorList>
    </citation>
    <scope>NUCLEOTIDE SEQUENCE [LARGE SCALE GENOMIC DNA]</scope>
    <source>
        <strain evidence="2 3">ST58-10</strain>
    </source>
</reference>
<dbReference type="InterPro" id="IPR036291">
    <property type="entry name" value="NAD(P)-bd_dom_sf"/>
</dbReference>
<sequence length="355" mass="40806">MKILVMGGTGAMGFHLVSFLAKQGNQVVVTSRTRSGRDGNVEYVTGNARDERFITGLLNQHWDAIVDFMVYSTQSFQHRYRQLLNATGHYIYLSSSRVYANSEQPITENSPRLLDVIKDQAYIETDEYALSKARQENILFESAHKNWSIVRPYITYSDERLQLGVLEKEDWLYRALRGKTIAACRDIQSKKTTLTFGEDVAKGMAAILGQPSALGEAFHITSDTSISWSEVLDTYMTVLEAYLQHRPTVTLQDLDSFMQWRSGKYQIIYDRLYNRQFDNAKIDRYIDRSSFLDPRVGLAQCLESFITSKNPQFKVLNWREEGIKDRMFGERMPITAIPGLKQKAKYCISRFSPFA</sequence>
<evidence type="ECO:0000313" key="3">
    <source>
        <dbReference type="Proteomes" id="UP000078070"/>
    </source>
</evidence>
<dbReference type="OrthoDB" id="7941246at2"/>
<dbReference type="InterPro" id="IPR050177">
    <property type="entry name" value="Lipid_A_modif_metabolic_enz"/>
</dbReference>
<dbReference type="Proteomes" id="UP000078070">
    <property type="component" value="Chromosome"/>
</dbReference>
<dbReference type="KEGG" id="mars:A8C75_00935"/>
<gene>
    <name evidence="2" type="ORF">A8C75_00935</name>
</gene>
<dbReference type="EMBL" id="CP015839">
    <property type="protein sequence ID" value="ANG61159.1"/>
    <property type="molecule type" value="Genomic_DNA"/>
</dbReference>
<dbReference type="SUPFAM" id="SSF51735">
    <property type="entry name" value="NAD(P)-binding Rossmann-fold domains"/>
    <property type="match status" value="1"/>
</dbReference>
<proteinExistence type="predicted"/>
<dbReference type="InterPro" id="IPR001509">
    <property type="entry name" value="Epimerase_deHydtase"/>
</dbReference>
<protein>
    <submittedName>
        <fullName evidence="2">Epimerase</fullName>
    </submittedName>
</protein>
<evidence type="ECO:0000259" key="1">
    <source>
        <dbReference type="Pfam" id="PF01370"/>
    </source>
</evidence>
<dbReference type="PANTHER" id="PTHR43245">
    <property type="entry name" value="BIFUNCTIONAL POLYMYXIN RESISTANCE PROTEIN ARNA"/>
    <property type="match status" value="1"/>
</dbReference>